<proteinExistence type="inferred from homology"/>
<reference evidence="14" key="2">
    <citation type="submission" date="2018-05" db="EMBL/GenBank/DDBJ databases">
        <title>OpunRS2 (Oryza punctata Reference Sequence Version 2).</title>
        <authorList>
            <person name="Zhang J."/>
            <person name="Kudrna D."/>
            <person name="Lee S."/>
            <person name="Talag J."/>
            <person name="Welchert J."/>
            <person name="Wing R.A."/>
        </authorList>
    </citation>
    <scope>NUCLEOTIDE SEQUENCE [LARGE SCALE GENOMIC DNA]</scope>
</reference>
<evidence type="ECO:0000313" key="15">
    <source>
        <dbReference type="Proteomes" id="UP000026962"/>
    </source>
</evidence>
<keyword evidence="5" id="KW-0611">Plant defense</keyword>
<evidence type="ECO:0000256" key="5">
    <source>
        <dbReference type="ARBA" id="ARBA00022821"/>
    </source>
</evidence>
<dbReference type="Gene3D" id="1.10.8.430">
    <property type="entry name" value="Helical domain of apoptotic protease-activating factors"/>
    <property type="match status" value="1"/>
</dbReference>
<dbReference type="InterPro" id="IPR038005">
    <property type="entry name" value="RX-like_CC"/>
</dbReference>
<dbReference type="GO" id="GO:0043531">
    <property type="term" value="F:ADP binding"/>
    <property type="evidence" value="ECO:0007669"/>
    <property type="project" value="InterPro"/>
</dbReference>
<dbReference type="InterPro" id="IPR058922">
    <property type="entry name" value="WHD_DRP"/>
</dbReference>
<keyword evidence="3" id="KW-0677">Repeat</keyword>
<keyword evidence="6" id="KW-0067">ATP-binding</keyword>
<dbReference type="HOGENOM" id="CLU_000837_8_7_1"/>
<evidence type="ECO:0000256" key="8">
    <source>
        <dbReference type="SAM" id="Coils"/>
    </source>
</evidence>
<evidence type="ECO:0000259" key="9">
    <source>
        <dbReference type="Pfam" id="PF00931"/>
    </source>
</evidence>
<comment type="similarity">
    <text evidence="1">Belongs to the disease resistance NB-LRR family.</text>
</comment>
<dbReference type="Gene3D" id="1.10.10.10">
    <property type="entry name" value="Winged helix-like DNA-binding domain superfamily/Winged helix DNA-binding domain"/>
    <property type="match status" value="1"/>
</dbReference>
<dbReference type="GO" id="GO:0002758">
    <property type="term" value="P:innate immune response-activating signaling pathway"/>
    <property type="evidence" value="ECO:0007669"/>
    <property type="project" value="UniProtKB-ARBA"/>
</dbReference>
<feature type="domain" description="Disease resistance protein winged helix" evidence="11">
    <location>
        <begin position="425"/>
        <end position="501"/>
    </location>
</feature>
<organism evidence="14">
    <name type="scientific">Oryza punctata</name>
    <name type="common">Red rice</name>
    <dbReference type="NCBI Taxonomy" id="4537"/>
    <lineage>
        <taxon>Eukaryota</taxon>
        <taxon>Viridiplantae</taxon>
        <taxon>Streptophyta</taxon>
        <taxon>Embryophyta</taxon>
        <taxon>Tracheophyta</taxon>
        <taxon>Spermatophyta</taxon>
        <taxon>Magnoliopsida</taxon>
        <taxon>Liliopsida</taxon>
        <taxon>Poales</taxon>
        <taxon>Poaceae</taxon>
        <taxon>BOP clade</taxon>
        <taxon>Oryzoideae</taxon>
        <taxon>Oryzeae</taxon>
        <taxon>Oryzinae</taxon>
        <taxon>Oryza</taxon>
    </lineage>
</organism>
<dbReference type="Proteomes" id="UP000026962">
    <property type="component" value="Chromosome 11"/>
</dbReference>
<keyword evidence="15" id="KW-1185">Reference proteome</keyword>
<dbReference type="Gene3D" id="1.20.5.4130">
    <property type="match status" value="1"/>
</dbReference>
<dbReference type="InterPro" id="IPR056789">
    <property type="entry name" value="LRR_R13L1-DRL21"/>
</dbReference>
<dbReference type="SUPFAM" id="SSF52058">
    <property type="entry name" value="L domain-like"/>
    <property type="match status" value="2"/>
</dbReference>
<dbReference type="Gramene" id="OPUNC11G06500.1">
    <property type="protein sequence ID" value="OPUNC11G06500.1"/>
    <property type="gene ID" value="OPUNC11G06500"/>
</dbReference>
<evidence type="ECO:0000256" key="6">
    <source>
        <dbReference type="ARBA" id="ARBA00022840"/>
    </source>
</evidence>
<evidence type="ECO:0000259" key="11">
    <source>
        <dbReference type="Pfam" id="PF23559"/>
    </source>
</evidence>
<dbReference type="InterPro" id="IPR036388">
    <property type="entry name" value="WH-like_DNA-bd_sf"/>
</dbReference>
<dbReference type="Pfam" id="PF23598">
    <property type="entry name" value="LRR_14"/>
    <property type="match status" value="1"/>
</dbReference>
<dbReference type="OMA" id="QWISLNF"/>
<feature type="domain" description="Disease resistance R13L4/SHOC-2-like LRR" evidence="12">
    <location>
        <begin position="666"/>
        <end position="829"/>
    </location>
</feature>
<feature type="domain" description="NB-ARC" evidence="9">
    <location>
        <begin position="167"/>
        <end position="338"/>
    </location>
</feature>
<dbReference type="PANTHER" id="PTHR36766">
    <property type="entry name" value="PLANT BROAD-SPECTRUM MILDEW RESISTANCE PROTEIN RPW8"/>
    <property type="match status" value="1"/>
</dbReference>
<evidence type="ECO:0000313" key="14">
    <source>
        <dbReference type="EnsemblPlants" id="OPUNC11G06500.1"/>
    </source>
</evidence>
<dbReference type="SUPFAM" id="SSF52047">
    <property type="entry name" value="RNI-like"/>
    <property type="match status" value="1"/>
</dbReference>
<feature type="coiled-coil region" evidence="8">
    <location>
        <begin position="38"/>
        <end position="65"/>
    </location>
</feature>
<dbReference type="eggNOG" id="KOG4658">
    <property type="taxonomic scope" value="Eukaryota"/>
</dbReference>
<feature type="domain" description="R13L1/DRL21-like LRR repeat region" evidence="13">
    <location>
        <begin position="913"/>
        <end position="1034"/>
    </location>
</feature>
<keyword evidence="7 8" id="KW-0175">Coiled coil</keyword>
<name>A0A0E0MDS5_ORYPU</name>
<dbReference type="FunFam" id="1.10.10.10:FF:000322">
    <property type="entry name" value="Probable disease resistance protein At1g63360"/>
    <property type="match status" value="1"/>
</dbReference>
<dbReference type="GO" id="GO:0042742">
    <property type="term" value="P:defense response to bacterium"/>
    <property type="evidence" value="ECO:0007669"/>
    <property type="project" value="UniProtKB-ARBA"/>
</dbReference>
<protein>
    <submittedName>
        <fullName evidence="14">Uncharacterized protein</fullName>
    </submittedName>
</protein>
<dbReference type="Pfam" id="PF25019">
    <property type="entry name" value="LRR_R13L1-DRL21"/>
    <property type="match status" value="1"/>
</dbReference>
<dbReference type="InterPro" id="IPR002182">
    <property type="entry name" value="NB-ARC"/>
</dbReference>
<dbReference type="SUPFAM" id="SSF52540">
    <property type="entry name" value="P-loop containing nucleoside triphosphate hydrolases"/>
    <property type="match status" value="1"/>
</dbReference>
<dbReference type="GO" id="GO:0005524">
    <property type="term" value="F:ATP binding"/>
    <property type="evidence" value="ECO:0007669"/>
    <property type="project" value="UniProtKB-KW"/>
</dbReference>
<dbReference type="PRINTS" id="PR00364">
    <property type="entry name" value="DISEASERSIST"/>
</dbReference>
<dbReference type="CDD" id="cd14798">
    <property type="entry name" value="RX-CC_like"/>
    <property type="match status" value="1"/>
</dbReference>
<evidence type="ECO:0000259" key="12">
    <source>
        <dbReference type="Pfam" id="PF23598"/>
    </source>
</evidence>
<dbReference type="Gene3D" id="3.80.10.10">
    <property type="entry name" value="Ribonuclease Inhibitor"/>
    <property type="match status" value="4"/>
</dbReference>
<keyword evidence="2" id="KW-0433">Leucine-rich repeat</keyword>
<dbReference type="Pfam" id="PF23559">
    <property type="entry name" value="WHD_DRP"/>
    <property type="match status" value="1"/>
</dbReference>
<dbReference type="InterPro" id="IPR032675">
    <property type="entry name" value="LRR_dom_sf"/>
</dbReference>
<evidence type="ECO:0000256" key="3">
    <source>
        <dbReference type="ARBA" id="ARBA00022737"/>
    </source>
</evidence>
<keyword evidence="4" id="KW-0547">Nucleotide-binding</keyword>
<dbReference type="InterPro" id="IPR027417">
    <property type="entry name" value="P-loop_NTPase"/>
</dbReference>
<dbReference type="Pfam" id="PF18052">
    <property type="entry name" value="Rx_N"/>
    <property type="match status" value="1"/>
</dbReference>
<evidence type="ECO:0000256" key="4">
    <source>
        <dbReference type="ARBA" id="ARBA00022741"/>
    </source>
</evidence>
<dbReference type="InterPro" id="IPR042197">
    <property type="entry name" value="Apaf_helical"/>
</dbReference>
<dbReference type="InterPro" id="IPR041118">
    <property type="entry name" value="Rx_N"/>
</dbReference>
<dbReference type="GO" id="GO:0009626">
    <property type="term" value="P:plant-type hypersensitive response"/>
    <property type="evidence" value="ECO:0007669"/>
    <property type="project" value="UniProtKB-ARBA"/>
</dbReference>
<dbReference type="PANTHER" id="PTHR36766:SF73">
    <property type="entry name" value="NB-ARC DOMAIN-CONTAINING PROTEIN"/>
    <property type="match status" value="1"/>
</dbReference>
<dbReference type="STRING" id="4537.A0A0E0MDS5"/>
<dbReference type="Pfam" id="PF00931">
    <property type="entry name" value="NB-ARC"/>
    <property type="match status" value="1"/>
</dbReference>
<dbReference type="EnsemblPlants" id="OPUNC11G06500.1">
    <property type="protein sequence ID" value="OPUNC11G06500.1"/>
    <property type="gene ID" value="OPUNC11G06500"/>
</dbReference>
<dbReference type="InterPro" id="IPR055414">
    <property type="entry name" value="LRR_R13L4/SHOC2-like"/>
</dbReference>
<evidence type="ECO:0000256" key="2">
    <source>
        <dbReference type="ARBA" id="ARBA00022614"/>
    </source>
</evidence>
<evidence type="ECO:0000256" key="7">
    <source>
        <dbReference type="ARBA" id="ARBA00023054"/>
    </source>
</evidence>
<feature type="domain" description="Disease resistance N-terminal" evidence="10">
    <location>
        <begin position="12"/>
        <end position="89"/>
    </location>
</feature>
<dbReference type="Gene3D" id="3.40.50.300">
    <property type="entry name" value="P-loop containing nucleotide triphosphate hydrolases"/>
    <property type="match status" value="1"/>
</dbReference>
<evidence type="ECO:0000259" key="10">
    <source>
        <dbReference type="Pfam" id="PF18052"/>
    </source>
</evidence>
<evidence type="ECO:0000259" key="13">
    <source>
        <dbReference type="Pfam" id="PF25019"/>
    </source>
</evidence>
<evidence type="ECO:0000256" key="1">
    <source>
        <dbReference type="ARBA" id="ARBA00008894"/>
    </source>
</evidence>
<reference evidence="14" key="1">
    <citation type="submission" date="2015-04" db="UniProtKB">
        <authorList>
            <consortium name="EnsemblPlants"/>
        </authorList>
    </citation>
    <scope>IDENTIFICATION</scope>
</reference>
<accession>A0A0E0MDS5</accession>
<sequence>MAEVGSMVSSAVLKVVGEQIGSAISGQISLQQDFSKDLDKMKTTLEKLKAVLKDAERKSIREESVRLWLKQLKYVMYDISDMLDEFEDNNSKAAARKLADVIPCLPNVHKINMANKMKSMRDKLRDIADEHQKYNFTSENNSGELNVNDGRETVSKVEEALIEGRMEEKEKVMASLHESINQGITILPIYGIGGIGKTTLAKLVYNDAKFKNDDYLQAWVYVSRTFDLKKIGNSIISQVQKGDSESNLTAQERINKRLEELLAGKKILIVLDDLWENGSGQLEELRLMLKVNGSNKVIVIVTTRDECIARKIRTIQQPYKLKPLTDDMCWSIIKQKAAFEESDDNEWLVQIGKEIAKKCGGVPLAAQSLGYLLKSKDYKEWESVRTSHIWNVSQEQDSSSPLASLLLSYEAMVPFLKLCFGYCAIFPKGHKIDKANLIRQWISLGFIEPLNNQSPRQLCENYIAQLLGMSFLQYSKIPAAASVLDQDDTTFTMHDLVHDVARSVMVDEVFDASKDNNTGDKSYRYALLTGSSKLFKSSDKLFAKLRAICFIDNTKIELRDVAFSSAKFLRVLDLSEGCVQRLPDSIGQFRLLRYLNAPRVQNRKIPKSITKLSKLNYLILRGSSAIWTLPKSIGEMEGLMYLDLSGCTGIEKLPWSFGKLEKLVHLDLSNCREVADLSKSLENLINLEYLNLSCCENMGKLPEALGNLSKLQYLNLSGLRGLEELPTSFGTIKSLIHLDLSDCSNVKGIPEALSGHTNLQFLNLSKCHNIFTDVLDIKTKKEGIANLNKLQYLNLSGLMGAHWRKSSTQISFFECINTLSNQEHLDLSDNCYLESLPDCFGRLRKLHTLDLSGCWSLSRIPASIGQIDNLKYVRTDGCSQPLLSSLSLLNKIVVPRFVVQATDDGWSSNIVLLQDVNAPKLQITSLENVRSVKEVQTINLMENQGIKELKLEWIECDERFVKNMEVLRELVPPSTLQTFEIKGYNGTEFPAWLMCIYSYLPNLVHITIENIPKCISLPPFCQLPNLEELVLEGMRSITEISRDFYSGPRPFPQLKSFKLKSMENLEVWNTTCSCNGDGMSEFMFLSLCELEISSCPKLCLTACPPRPKKLVIDKSDGVIFSWAEIVSNKTGRSCSNPLVSTMTVQNCNVPLRKWRFLHNLPALDVLSIQDCTDLTIFTEIIGAMSSLQSLSLGSNGFRCVPQLPDWLGQLRSLKELSITNFEVEALLKDIKRLTLLQTLSLESCNWMTTLPHWMGDLTSLKELNIKFCTNLNYLPESIGRLTSLEKLYIAYCESIKSFPTSIEQLTMLKYIHIQGCPQLKQWCELEDNKKKLAHVKRLPPLPESLFSYPAHSAPMHHQALRSTQRPASLRERPLRPWASTMAQPHRGLLPHCSPISLSPCRPSARQNGHVTRAHKFTATLADFRRL</sequence>